<accession>A0A9P6ZN14</accession>
<dbReference type="OrthoDB" id="2622478at2759"/>
<proteinExistence type="predicted"/>
<comment type="caution">
    <text evidence="1">The sequence shown here is derived from an EMBL/GenBank/DDBJ whole genome shotgun (WGS) entry which is preliminary data.</text>
</comment>
<reference evidence="1" key="1">
    <citation type="journal article" date="2020" name="New Phytol.">
        <title>Comparative genomics reveals dynamic genome evolution in host specialist ectomycorrhizal fungi.</title>
        <authorList>
            <person name="Lofgren L.A."/>
            <person name="Nguyen N.H."/>
            <person name="Vilgalys R."/>
            <person name="Ruytinx J."/>
            <person name="Liao H.L."/>
            <person name="Branco S."/>
            <person name="Kuo A."/>
            <person name="LaButti K."/>
            <person name="Lipzen A."/>
            <person name="Andreopoulos W."/>
            <person name="Pangilinan J."/>
            <person name="Riley R."/>
            <person name="Hundley H."/>
            <person name="Na H."/>
            <person name="Barry K."/>
            <person name="Grigoriev I.V."/>
            <person name="Stajich J.E."/>
            <person name="Kennedy P.G."/>
        </authorList>
    </citation>
    <scope>NUCLEOTIDE SEQUENCE</scope>
    <source>
        <strain evidence="1">DOB743</strain>
    </source>
</reference>
<gene>
    <name evidence="1" type="ORF">EV702DRAFT_976084</name>
</gene>
<dbReference type="EMBL" id="JABBWD010000049">
    <property type="protein sequence ID" value="KAG1773252.1"/>
    <property type="molecule type" value="Genomic_DNA"/>
</dbReference>
<evidence type="ECO:0000313" key="2">
    <source>
        <dbReference type="Proteomes" id="UP000714275"/>
    </source>
</evidence>
<name>A0A9P6ZN14_9AGAM</name>
<keyword evidence="2" id="KW-1185">Reference proteome</keyword>
<evidence type="ECO:0000313" key="1">
    <source>
        <dbReference type="EMBL" id="KAG1773252.1"/>
    </source>
</evidence>
<protein>
    <submittedName>
        <fullName evidence="1">Uncharacterized protein</fullName>
    </submittedName>
</protein>
<dbReference type="Proteomes" id="UP000714275">
    <property type="component" value="Unassembled WGS sequence"/>
</dbReference>
<dbReference type="AlphaFoldDB" id="A0A9P6ZN14"/>
<organism evidence="1 2">
    <name type="scientific">Suillus placidus</name>
    <dbReference type="NCBI Taxonomy" id="48579"/>
    <lineage>
        <taxon>Eukaryota</taxon>
        <taxon>Fungi</taxon>
        <taxon>Dikarya</taxon>
        <taxon>Basidiomycota</taxon>
        <taxon>Agaricomycotina</taxon>
        <taxon>Agaricomycetes</taxon>
        <taxon>Agaricomycetidae</taxon>
        <taxon>Boletales</taxon>
        <taxon>Suillineae</taxon>
        <taxon>Suillaceae</taxon>
        <taxon>Suillus</taxon>
    </lineage>
</organism>
<sequence length="63" mass="7402">MNSQIPLIDEENPFYCPSFPAAAYLATIQQARQSNPFLFQDMSLRSFFLENQSLLDKRRPELY</sequence>